<dbReference type="PANTHER" id="PTHR33164">
    <property type="entry name" value="TRANSCRIPTIONAL REGULATOR, MARR FAMILY"/>
    <property type="match status" value="1"/>
</dbReference>
<dbReference type="PROSITE" id="PS50995">
    <property type="entry name" value="HTH_MARR_2"/>
    <property type="match status" value="1"/>
</dbReference>
<keyword evidence="3" id="KW-1185">Reference proteome</keyword>
<dbReference type="AlphaFoldDB" id="A0A2D2DU73"/>
<dbReference type="InterPro" id="IPR036390">
    <property type="entry name" value="WH_DNA-bd_sf"/>
</dbReference>
<proteinExistence type="predicted"/>
<feature type="domain" description="HTH marR-type" evidence="1">
    <location>
        <begin position="24"/>
        <end position="160"/>
    </location>
</feature>
<dbReference type="InterPro" id="IPR036388">
    <property type="entry name" value="WH-like_DNA-bd_sf"/>
</dbReference>
<gene>
    <name evidence="2" type="ORF">CR152_31480</name>
</gene>
<dbReference type="InterPro" id="IPR000835">
    <property type="entry name" value="HTH_MarR-typ"/>
</dbReference>
<dbReference type="SMART" id="SM00347">
    <property type="entry name" value="HTH_MARR"/>
    <property type="match status" value="1"/>
</dbReference>
<evidence type="ECO:0000259" key="1">
    <source>
        <dbReference type="PROSITE" id="PS50995"/>
    </source>
</evidence>
<name>A0A2D2DU73_9BURK</name>
<dbReference type="RefSeq" id="WP_099881655.1">
    <property type="nucleotide sequence ID" value="NZ_CP024608.1"/>
</dbReference>
<protein>
    <submittedName>
        <fullName evidence="2">MarR family transcriptional regulator</fullName>
    </submittedName>
</protein>
<dbReference type="Proteomes" id="UP000229897">
    <property type="component" value="Chromosome"/>
</dbReference>
<reference evidence="2" key="1">
    <citation type="submission" date="2017-10" db="EMBL/GenBank/DDBJ databases">
        <title>Massilia psychrophilum sp. nov., a novel purple-pigmented bacterium isolated from Tianshan glacier, Xinjiang Municipality, China.</title>
        <authorList>
            <person name="Wang H."/>
        </authorList>
    </citation>
    <scope>NUCLEOTIDE SEQUENCE [LARGE SCALE GENOMIC DNA]</scope>
    <source>
        <strain evidence="2">B2</strain>
    </source>
</reference>
<dbReference type="SUPFAM" id="SSF46785">
    <property type="entry name" value="Winged helix' DNA-binding domain"/>
    <property type="match status" value="1"/>
</dbReference>
<dbReference type="Gene3D" id="1.10.10.10">
    <property type="entry name" value="Winged helix-like DNA-binding domain superfamily/Winged helix DNA-binding domain"/>
    <property type="match status" value="1"/>
</dbReference>
<dbReference type="KEGG" id="mass:CR152_31480"/>
<organism evidence="2 3">
    <name type="scientific">Massilia violaceinigra</name>
    <dbReference type="NCBI Taxonomy" id="2045208"/>
    <lineage>
        <taxon>Bacteria</taxon>
        <taxon>Pseudomonadati</taxon>
        <taxon>Pseudomonadota</taxon>
        <taxon>Betaproteobacteria</taxon>
        <taxon>Burkholderiales</taxon>
        <taxon>Oxalobacteraceae</taxon>
        <taxon>Telluria group</taxon>
        <taxon>Massilia</taxon>
    </lineage>
</organism>
<dbReference type="EMBL" id="CP024608">
    <property type="protein sequence ID" value="ATQ78535.1"/>
    <property type="molecule type" value="Genomic_DNA"/>
</dbReference>
<sequence>MDELTPQDDGTALDLASRLTQDHHQSLKLWLRMLSCTVRIENEIRSRLRTTFDITLPRFDLMAQLERHPDGLRMGELSKRMMVTGGNITGITDQLEQEALVVRVPDPRDRRAYSVKLTREGHMAFAKMAVVHEEWIADLLKDISPDDKGQLIALLSQMKQHLQ</sequence>
<dbReference type="GO" id="GO:0003700">
    <property type="term" value="F:DNA-binding transcription factor activity"/>
    <property type="evidence" value="ECO:0007669"/>
    <property type="project" value="InterPro"/>
</dbReference>
<dbReference type="Pfam" id="PF01047">
    <property type="entry name" value="MarR"/>
    <property type="match status" value="1"/>
</dbReference>
<dbReference type="InterPro" id="IPR039422">
    <property type="entry name" value="MarR/SlyA-like"/>
</dbReference>
<evidence type="ECO:0000313" key="2">
    <source>
        <dbReference type="EMBL" id="ATQ78535.1"/>
    </source>
</evidence>
<dbReference type="PANTHER" id="PTHR33164:SF43">
    <property type="entry name" value="HTH-TYPE TRANSCRIPTIONAL REPRESSOR YETL"/>
    <property type="match status" value="1"/>
</dbReference>
<dbReference type="PRINTS" id="PR00598">
    <property type="entry name" value="HTHMARR"/>
</dbReference>
<evidence type="ECO:0000313" key="3">
    <source>
        <dbReference type="Proteomes" id="UP000229897"/>
    </source>
</evidence>
<accession>A0A2D2DU73</accession>
<dbReference type="OrthoDB" id="9787636at2"/>
<dbReference type="GO" id="GO:0006950">
    <property type="term" value="P:response to stress"/>
    <property type="evidence" value="ECO:0007669"/>
    <property type="project" value="TreeGrafter"/>
</dbReference>